<keyword evidence="2" id="KW-0418">Kinase</keyword>
<reference evidence="3 4" key="1">
    <citation type="submission" date="2021-06" db="EMBL/GenBank/DDBJ databases">
        <title>Halomicroarcula sp. a new haloarchaeum isolated from saline soil.</title>
        <authorList>
            <person name="Duran-Viseras A."/>
            <person name="Sanchez-Porro C."/>
            <person name="Ventosa A."/>
        </authorList>
    </citation>
    <scope>NUCLEOTIDE SEQUENCE [LARGE SCALE GENOMIC DNA]</scope>
    <source>
        <strain evidence="3 4">F27</strain>
    </source>
</reference>
<proteinExistence type="predicted"/>
<sequence>MLTDVEFAYVNYDTPDQRPLRRPSPEELRAHLDAGEFVEGSLQPKIEACLRFIDQGGERAVVTAPEHLMDALAGETGTQVRA</sequence>
<dbReference type="GO" id="GO:0005829">
    <property type="term" value="C:cytosol"/>
    <property type="evidence" value="ECO:0007669"/>
    <property type="project" value="TreeGrafter"/>
</dbReference>
<protein>
    <submittedName>
        <fullName evidence="3">Uncharacterized protein</fullName>
    </submittedName>
</protein>
<dbReference type="SUPFAM" id="SSF53633">
    <property type="entry name" value="Carbamate kinase-like"/>
    <property type="match status" value="1"/>
</dbReference>
<evidence type="ECO:0000313" key="3">
    <source>
        <dbReference type="EMBL" id="MBX0297345.1"/>
    </source>
</evidence>
<comment type="caution">
    <text evidence="3">The sequence shown here is derived from an EMBL/GenBank/DDBJ whole genome shotgun (WGS) entry which is preliminary data.</text>
</comment>
<dbReference type="PANTHER" id="PTHR30409">
    <property type="entry name" value="CARBAMATE KINASE"/>
    <property type="match status" value="1"/>
</dbReference>
<dbReference type="AlphaFoldDB" id="A0AAW4PH43"/>
<name>A0AAW4PH43_9EURY</name>
<keyword evidence="1" id="KW-0808">Transferase</keyword>
<evidence type="ECO:0000256" key="1">
    <source>
        <dbReference type="ARBA" id="ARBA00022679"/>
    </source>
</evidence>
<dbReference type="PANTHER" id="PTHR30409:SF1">
    <property type="entry name" value="CARBAMATE KINASE-RELATED"/>
    <property type="match status" value="1"/>
</dbReference>
<dbReference type="Gene3D" id="3.40.1160.10">
    <property type="entry name" value="Acetylglutamate kinase-like"/>
    <property type="match status" value="1"/>
</dbReference>
<dbReference type="Proteomes" id="UP001430455">
    <property type="component" value="Unassembled WGS sequence"/>
</dbReference>
<dbReference type="GO" id="GO:0019546">
    <property type="term" value="P:L-arginine deiminase pathway"/>
    <property type="evidence" value="ECO:0007669"/>
    <property type="project" value="TreeGrafter"/>
</dbReference>
<dbReference type="EMBL" id="RKLT01000018">
    <property type="protein sequence ID" value="MBX0297345.1"/>
    <property type="molecule type" value="Genomic_DNA"/>
</dbReference>
<keyword evidence="4" id="KW-1185">Reference proteome</keyword>
<dbReference type="InterPro" id="IPR036393">
    <property type="entry name" value="AceGlu_kinase-like_sf"/>
</dbReference>
<dbReference type="GO" id="GO:0008804">
    <property type="term" value="F:carbamate kinase activity"/>
    <property type="evidence" value="ECO:0007669"/>
    <property type="project" value="InterPro"/>
</dbReference>
<evidence type="ECO:0000313" key="4">
    <source>
        <dbReference type="Proteomes" id="UP001430455"/>
    </source>
</evidence>
<organism evidence="3 4">
    <name type="scientific">Haloarcula nitratireducens</name>
    <dbReference type="NCBI Taxonomy" id="2487749"/>
    <lineage>
        <taxon>Archaea</taxon>
        <taxon>Methanobacteriati</taxon>
        <taxon>Methanobacteriota</taxon>
        <taxon>Stenosarchaea group</taxon>
        <taxon>Halobacteria</taxon>
        <taxon>Halobacteriales</taxon>
        <taxon>Haloarculaceae</taxon>
        <taxon>Haloarcula</taxon>
    </lineage>
</organism>
<accession>A0AAW4PH43</accession>
<evidence type="ECO:0000256" key="2">
    <source>
        <dbReference type="ARBA" id="ARBA00022777"/>
    </source>
</evidence>
<dbReference type="InterPro" id="IPR003964">
    <property type="entry name" value="Carb_kinase"/>
</dbReference>
<gene>
    <name evidence="3" type="ORF">EGH23_20920</name>
</gene>